<dbReference type="SMART" id="SM00448">
    <property type="entry name" value="REC"/>
    <property type="match status" value="1"/>
</dbReference>
<evidence type="ECO:0000259" key="7">
    <source>
        <dbReference type="PROSITE" id="PS50110"/>
    </source>
</evidence>
<organism evidence="8">
    <name type="scientific">uncultured Rubrobacteraceae bacterium</name>
    <dbReference type="NCBI Taxonomy" id="349277"/>
    <lineage>
        <taxon>Bacteria</taxon>
        <taxon>Bacillati</taxon>
        <taxon>Actinomycetota</taxon>
        <taxon>Rubrobacteria</taxon>
        <taxon>Rubrobacterales</taxon>
        <taxon>Rubrobacteraceae</taxon>
        <taxon>environmental samples</taxon>
    </lineage>
</organism>
<proteinExistence type="predicted"/>
<dbReference type="Pfam" id="PF00072">
    <property type="entry name" value="Response_reg"/>
    <property type="match status" value="1"/>
</dbReference>
<dbReference type="GO" id="GO:0000160">
    <property type="term" value="P:phosphorelay signal transduction system"/>
    <property type="evidence" value="ECO:0007669"/>
    <property type="project" value="InterPro"/>
</dbReference>
<dbReference type="Pfam" id="PF00196">
    <property type="entry name" value="GerE"/>
    <property type="match status" value="1"/>
</dbReference>
<keyword evidence="4" id="KW-0804">Transcription</keyword>
<dbReference type="PANTHER" id="PTHR43214">
    <property type="entry name" value="TWO-COMPONENT RESPONSE REGULATOR"/>
    <property type="match status" value="1"/>
</dbReference>
<dbReference type="InterPro" id="IPR016032">
    <property type="entry name" value="Sig_transdc_resp-reg_C-effctor"/>
</dbReference>
<keyword evidence="1 5" id="KW-0597">Phosphoprotein</keyword>
<name>A0A6J4QYC5_9ACTN</name>
<evidence type="ECO:0000256" key="3">
    <source>
        <dbReference type="ARBA" id="ARBA00023125"/>
    </source>
</evidence>
<feature type="domain" description="Response regulatory" evidence="7">
    <location>
        <begin position="6"/>
        <end position="122"/>
    </location>
</feature>
<dbReference type="CDD" id="cd06170">
    <property type="entry name" value="LuxR_C_like"/>
    <property type="match status" value="1"/>
</dbReference>
<dbReference type="EMBL" id="CADCVG010000066">
    <property type="protein sequence ID" value="CAA9455843.1"/>
    <property type="molecule type" value="Genomic_DNA"/>
</dbReference>
<dbReference type="PROSITE" id="PS50043">
    <property type="entry name" value="HTH_LUXR_2"/>
    <property type="match status" value="1"/>
</dbReference>
<dbReference type="InterPro" id="IPR039420">
    <property type="entry name" value="WalR-like"/>
</dbReference>
<dbReference type="PROSITE" id="PS00622">
    <property type="entry name" value="HTH_LUXR_1"/>
    <property type="match status" value="1"/>
</dbReference>
<dbReference type="SMART" id="SM00421">
    <property type="entry name" value="HTH_LUXR"/>
    <property type="match status" value="1"/>
</dbReference>
<evidence type="ECO:0000259" key="6">
    <source>
        <dbReference type="PROSITE" id="PS50043"/>
    </source>
</evidence>
<dbReference type="InterPro" id="IPR001789">
    <property type="entry name" value="Sig_transdc_resp-reg_receiver"/>
</dbReference>
<feature type="modified residue" description="4-aspartylphosphate" evidence="5">
    <location>
        <position position="57"/>
    </location>
</feature>
<gene>
    <name evidence="8" type="ORF">AVDCRST_MAG14-1617</name>
</gene>
<dbReference type="InterPro" id="IPR011006">
    <property type="entry name" value="CheY-like_superfamily"/>
</dbReference>
<evidence type="ECO:0000313" key="8">
    <source>
        <dbReference type="EMBL" id="CAA9455843.1"/>
    </source>
</evidence>
<dbReference type="Gene3D" id="3.40.50.2300">
    <property type="match status" value="1"/>
</dbReference>
<dbReference type="CDD" id="cd17535">
    <property type="entry name" value="REC_NarL-like"/>
    <property type="match status" value="1"/>
</dbReference>
<keyword evidence="2" id="KW-0805">Transcription regulation</keyword>
<dbReference type="GO" id="GO:0006355">
    <property type="term" value="P:regulation of DNA-templated transcription"/>
    <property type="evidence" value="ECO:0007669"/>
    <property type="project" value="InterPro"/>
</dbReference>
<dbReference type="PANTHER" id="PTHR43214:SF24">
    <property type="entry name" value="TRANSCRIPTIONAL REGULATORY PROTEIN NARL-RELATED"/>
    <property type="match status" value="1"/>
</dbReference>
<evidence type="ECO:0000256" key="1">
    <source>
        <dbReference type="ARBA" id="ARBA00022553"/>
    </source>
</evidence>
<keyword evidence="3" id="KW-0238">DNA-binding</keyword>
<evidence type="ECO:0000256" key="5">
    <source>
        <dbReference type="PROSITE-ProRule" id="PRU00169"/>
    </source>
</evidence>
<dbReference type="SUPFAM" id="SSF46894">
    <property type="entry name" value="C-terminal effector domain of the bipartite response regulators"/>
    <property type="match status" value="1"/>
</dbReference>
<reference evidence="8" key="1">
    <citation type="submission" date="2020-02" db="EMBL/GenBank/DDBJ databases">
        <authorList>
            <person name="Meier V. D."/>
        </authorList>
    </citation>
    <scope>NUCLEOTIDE SEQUENCE</scope>
    <source>
        <strain evidence="8">AVDCRST_MAG14</strain>
    </source>
</reference>
<dbReference type="AlphaFoldDB" id="A0A6J4QYC5"/>
<feature type="domain" description="HTH luxR-type" evidence="6">
    <location>
        <begin position="148"/>
        <end position="213"/>
    </location>
</feature>
<evidence type="ECO:0000256" key="4">
    <source>
        <dbReference type="ARBA" id="ARBA00023163"/>
    </source>
</evidence>
<dbReference type="SUPFAM" id="SSF52172">
    <property type="entry name" value="CheY-like"/>
    <property type="match status" value="1"/>
</dbReference>
<sequence>MPETLRVLIADDHPLFRDGMRGLLATQPDIEVAGEATTGEEAVRLAAELEPDVVLMDIKMPGLGGIEATRRILASDPSLRVLVVTMFEDDATVFTAMRAGARGYILKDDDKDDVLGAIRTVGRGGAVFGPGVAARLTDFLTTSRPAASKESFPALTDREREILHLMAKGASNTEISRLLSLSPKTVANYVSNVLHKLRVADREEAIVRAREAGLGHEGP</sequence>
<dbReference type="GO" id="GO:0003677">
    <property type="term" value="F:DNA binding"/>
    <property type="evidence" value="ECO:0007669"/>
    <property type="project" value="UniProtKB-KW"/>
</dbReference>
<evidence type="ECO:0000256" key="2">
    <source>
        <dbReference type="ARBA" id="ARBA00023015"/>
    </source>
</evidence>
<accession>A0A6J4QYC5</accession>
<dbReference type="PROSITE" id="PS50110">
    <property type="entry name" value="RESPONSE_REGULATORY"/>
    <property type="match status" value="1"/>
</dbReference>
<dbReference type="InterPro" id="IPR058245">
    <property type="entry name" value="NreC/VraR/RcsB-like_REC"/>
</dbReference>
<dbReference type="PRINTS" id="PR00038">
    <property type="entry name" value="HTHLUXR"/>
</dbReference>
<protein>
    <submittedName>
        <fullName evidence="8">Two-component transcriptional response regulator, LuxR family</fullName>
    </submittedName>
</protein>
<dbReference type="InterPro" id="IPR000792">
    <property type="entry name" value="Tscrpt_reg_LuxR_C"/>
</dbReference>